<evidence type="ECO:0000256" key="6">
    <source>
        <dbReference type="ARBA" id="ARBA00023277"/>
    </source>
</evidence>
<evidence type="ECO:0000259" key="7">
    <source>
        <dbReference type="Pfam" id="PF07005"/>
    </source>
</evidence>
<accession>A0A6J4Q0F0</accession>
<dbReference type="InterPro" id="IPR037051">
    <property type="entry name" value="4-carb_acid_sugar_kinase_N_sf"/>
</dbReference>
<feature type="domain" description="Four-carbon acid sugar kinase nucleotide binding" evidence="8">
    <location>
        <begin position="239"/>
        <end position="384"/>
    </location>
</feature>
<dbReference type="InterPro" id="IPR010737">
    <property type="entry name" value="4-carb_acid_sugar_kinase_N"/>
</dbReference>
<reference evidence="9" key="1">
    <citation type="submission" date="2020-02" db="EMBL/GenBank/DDBJ databases">
        <authorList>
            <person name="Meier V. D."/>
        </authorList>
    </citation>
    <scope>NUCLEOTIDE SEQUENCE</scope>
    <source>
        <strain evidence="9">AVDCRST_MAG03</strain>
    </source>
</reference>
<dbReference type="Pfam" id="PF07005">
    <property type="entry name" value="SBD_N"/>
    <property type="match status" value="1"/>
</dbReference>
<dbReference type="Gene3D" id="3.40.980.20">
    <property type="entry name" value="Four-carbon acid sugar kinase, nucleotide binding domain"/>
    <property type="match status" value="1"/>
</dbReference>
<dbReference type="InterPro" id="IPR031475">
    <property type="entry name" value="NBD_C"/>
</dbReference>
<keyword evidence="2" id="KW-0808">Transferase</keyword>
<keyword evidence="6" id="KW-0119">Carbohydrate metabolism</keyword>
<evidence type="ECO:0000313" key="9">
    <source>
        <dbReference type="EMBL" id="CAA9430753.1"/>
    </source>
</evidence>
<organism evidence="9">
    <name type="scientific">uncultured Rubrobacteraceae bacterium</name>
    <dbReference type="NCBI Taxonomy" id="349277"/>
    <lineage>
        <taxon>Bacteria</taxon>
        <taxon>Bacillati</taxon>
        <taxon>Actinomycetota</taxon>
        <taxon>Rubrobacteria</taxon>
        <taxon>Rubrobacterales</taxon>
        <taxon>Rubrobacteraceae</taxon>
        <taxon>environmental samples</taxon>
    </lineage>
</organism>
<gene>
    <name evidence="9" type="ORF">AVDCRST_MAG03-3224</name>
</gene>
<evidence type="ECO:0000256" key="4">
    <source>
        <dbReference type="ARBA" id="ARBA00022777"/>
    </source>
</evidence>
<evidence type="ECO:0000256" key="1">
    <source>
        <dbReference type="ARBA" id="ARBA00005715"/>
    </source>
</evidence>
<name>A0A6J4Q0F0_9ACTN</name>
<evidence type="ECO:0008006" key="10">
    <source>
        <dbReference type="Google" id="ProtNLM"/>
    </source>
</evidence>
<evidence type="ECO:0000256" key="5">
    <source>
        <dbReference type="ARBA" id="ARBA00022840"/>
    </source>
</evidence>
<proteinExistence type="inferred from homology"/>
<dbReference type="SUPFAM" id="SSF142764">
    <property type="entry name" value="YgbK-like"/>
    <property type="match status" value="1"/>
</dbReference>
<comment type="similarity">
    <text evidence="1">Belongs to the four-carbon acid sugar kinase family.</text>
</comment>
<dbReference type="GO" id="GO:0005524">
    <property type="term" value="F:ATP binding"/>
    <property type="evidence" value="ECO:0007669"/>
    <property type="project" value="UniProtKB-KW"/>
</dbReference>
<dbReference type="InterPro" id="IPR042213">
    <property type="entry name" value="NBD_C_sf"/>
</dbReference>
<dbReference type="Gene3D" id="3.40.50.10840">
    <property type="entry name" value="Putative sugar-binding, N-terminal domain"/>
    <property type="match status" value="1"/>
</dbReference>
<protein>
    <recommendedName>
        <fullName evidence="10">Candidate type III effector Hop protein</fullName>
    </recommendedName>
</protein>
<keyword evidence="5" id="KW-0067">ATP-binding</keyword>
<evidence type="ECO:0000259" key="8">
    <source>
        <dbReference type="Pfam" id="PF17042"/>
    </source>
</evidence>
<dbReference type="EMBL" id="CADCUT010000196">
    <property type="protein sequence ID" value="CAA9430753.1"/>
    <property type="molecule type" value="Genomic_DNA"/>
</dbReference>
<keyword evidence="3" id="KW-0547">Nucleotide-binding</keyword>
<dbReference type="AlphaFoldDB" id="A0A6J4Q0F0"/>
<sequence>MLTAVIADDLTGAADTGVQFARAGYRTAVVFRGEPVPREDLDAVVFDTDSRTLRPGLAARYVAEAGRAARAAPLVYKKFDSTLRGSVAAELSAAFETTRRRRAVVAPAFPAAGRTTVGGTQLVHGVPVHETEMRNDPRTPVREGHVPALLGRWSPSVGTLGVGDLEDPENVRRALDANEWTVVDAWRDADLEALVRAVPGPDAVLWAGSAGLALALGAVYPGPHPAAPGAFFARARSVLVVVGSLNAASRGQLDALVERYGEVAVPVGPGSEGAVGEVVGRTRRILSGGPCAVVHSSGRASSSARGQVMRSLSGVAAALAGEGLFDGLVLTGGSTAVSVSRALGASGIRLAGELEAGVPVGALIGPDPHTVVTKAGGFGRPETLVDAVESLLKGDK</sequence>
<feature type="domain" description="Four-carbon acid sugar kinase N-terminal" evidence="7">
    <location>
        <begin position="4"/>
        <end position="216"/>
    </location>
</feature>
<evidence type="ECO:0000256" key="2">
    <source>
        <dbReference type="ARBA" id="ARBA00022679"/>
    </source>
</evidence>
<keyword evidence="4" id="KW-0418">Kinase</keyword>
<dbReference type="Pfam" id="PF17042">
    <property type="entry name" value="NBD_C"/>
    <property type="match status" value="1"/>
</dbReference>
<dbReference type="GO" id="GO:0016301">
    <property type="term" value="F:kinase activity"/>
    <property type="evidence" value="ECO:0007669"/>
    <property type="project" value="UniProtKB-KW"/>
</dbReference>
<evidence type="ECO:0000256" key="3">
    <source>
        <dbReference type="ARBA" id="ARBA00022741"/>
    </source>
</evidence>